<evidence type="ECO:0000259" key="2">
    <source>
        <dbReference type="SMART" id="SM00849"/>
    </source>
</evidence>
<evidence type="ECO:0000256" key="1">
    <source>
        <dbReference type="SAM" id="SignalP"/>
    </source>
</evidence>
<dbReference type="InterPro" id="IPR036866">
    <property type="entry name" value="RibonucZ/Hydroxyglut_hydro"/>
</dbReference>
<dbReference type="SMART" id="SM00849">
    <property type="entry name" value="Lactamase_B"/>
    <property type="match status" value="1"/>
</dbReference>
<sequence>MKKLITLAASALIAHSAFAADTKPLTLDIYNAAPGSFGVTSTLVYGETEAMVVDAGFTKADALRIAAKVLDSNKELKTIFISQADPDYYFGAETLHAIFPKADIITTPAVKAAIEQKLAGKLAFWGPQMGANAPVNPIVPKAYTQSTLTVDGQTIEIRGTEGILASRPYLWIPANKAILGNVAVFGNMHLWMADAQSDETQAAWKAQLQEMLALKPTTVVPGHMTQGTELTADNITFSLNYITDFQKAKKDSKDSAELIKTMSAKYPDAQGALNLNIAAKVHKGEMKW</sequence>
<feature type="signal peptide" evidence="1">
    <location>
        <begin position="1"/>
        <end position="19"/>
    </location>
</feature>
<dbReference type="CDD" id="cd07739">
    <property type="entry name" value="metallo-hydrolase-like_MBL-fold"/>
    <property type="match status" value="1"/>
</dbReference>
<accession>A0A1M4V5M8</accession>
<reference evidence="4" key="1">
    <citation type="submission" date="2016-11" db="EMBL/GenBank/DDBJ databases">
        <authorList>
            <person name="Varghese N."/>
            <person name="Submissions S."/>
        </authorList>
    </citation>
    <scope>NUCLEOTIDE SEQUENCE [LARGE SCALE GENOMIC DNA]</scope>
    <source>
        <strain evidence="4">DSM 16579</strain>
    </source>
</reference>
<dbReference type="InterPro" id="IPR001279">
    <property type="entry name" value="Metallo-B-lactamas"/>
</dbReference>
<keyword evidence="1" id="KW-0732">Signal</keyword>
<dbReference type="SUPFAM" id="SSF56281">
    <property type="entry name" value="Metallo-hydrolase/oxidoreductase"/>
    <property type="match status" value="1"/>
</dbReference>
<feature type="domain" description="Metallo-beta-lactamase" evidence="2">
    <location>
        <begin position="38"/>
        <end position="223"/>
    </location>
</feature>
<dbReference type="Gene3D" id="3.60.15.10">
    <property type="entry name" value="Ribonuclease Z/Hydroxyacylglutathione hydrolase-like"/>
    <property type="match status" value="1"/>
</dbReference>
<dbReference type="STRING" id="1122206.SAMN02745753_00567"/>
<keyword evidence="4" id="KW-1185">Reference proteome</keyword>
<dbReference type="Proteomes" id="UP000184517">
    <property type="component" value="Unassembled WGS sequence"/>
</dbReference>
<name>A0A1M4V5M8_9GAMM</name>
<evidence type="ECO:0000313" key="4">
    <source>
        <dbReference type="Proteomes" id="UP000184517"/>
    </source>
</evidence>
<proteinExistence type="predicted"/>
<dbReference type="AlphaFoldDB" id="A0A1M4V5M8"/>
<dbReference type="PANTHER" id="PTHR42951">
    <property type="entry name" value="METALLO-BETA-LACTAMASE DOMAIN-CONTAINING"/>
    <property type="match status" value="1"/>
</dbReference>
<dbReference type="OrthoDB" id="8441428at2"/>
<feature type="chain" id="PRO_5012838457" evidence="1">
    <location>
        <begin position="20"/>
        <end position="288"/>
    </location>
</feature>
<organism evidence="3 4">
    <name type="scientific">Marinomonas polaris DSM 16579</name>
    <dbReference type="NCBI Taxonomy" id="1122206"/>
    <lineage>
        <taxon>Bacteria</taxon>
        <taxon>Pseudomonadati</taxon>
        <taxon>Pseudomonadota</taxon>
        <taxon>Gammaproteobacteria</taxon>
        <taxon>Oceanospirillales</taxon>
        <taxon>Oceanospirillaceae</taxon>
        <taxon>Marinomonas</taxon>
    </lineage>
</organism>
<evidence type="ECO:0000313" key="3">
    <source>
        <dbReference type="EMBL" id="SHE64274.1"/>
    </source>
</evidence>
<dbReference type="PANTHER" id="PTHR42951:SF14">
    <property type="entry name" value="METALLO-BETA-LACTAMASE SUPERFAMILY PROTEIN"/>
    <property type="match status" value="1"/>
</dbReference>
<gene>
    <name evidence="3" type="ORF">SAMN02745753_00567</name>
</gene>
<dbReference type="Pfam" id="PF00753">
    <property type="entry name" value="Lactamase_B"/>
    <property type="match status" value="1"/>
</dbReference>
<dbReference type="RefSeq" id="WP_072838212.1">
    <property type="nucleotide sequence ID" value="NZ_FQVF01000003.1"/>
</dbReference>
<dbReference type="EMBL" id="FQVF01000003">
    <property type="protein sequence ID" value="SHE64274.1"/>
    <property type="molecule type" value="Genomic_DNA"/>
</dbReference>
<protein>
    <submittedName>
        <fullName evidence="3">Glyoxylase, beta-lactamase superfamily II</fullName>
    </submittedName>
</protein>
<dbReference type="InterPro" id="IPR050855">
    <property type="entry name" value="NDM-1-like"/>
</dbReference>